<accession>A0ABR0AZY5</accession>
<dbReference type="InterPro" id="IPR000795">
    <property type="entry name" value="T_Tr_GTP-bd_dom"/>
</dbReference>
<dbReference type="SUPFAM" id="SSF50447">
    <property type="entry name" value="Translation proteins"/>
    <property type="match status" value="1"/>
</dbReference>
<dbReference type="CDD" id="cd03696">
    <property type="entry name" value="SelB_II"/>
    <property type="match status" value="1"/>
</dbReference>
<dbReference type="PANTHER" id="PTHR43721">
    <property type="entry name" value="ELONGATION FACTOR TU-RELATED"/>
    <property type="match status" value="1"/>
</dbReference>
<evidence type="ECO:0000259" key="1">
    <source>
        <dbReference type="PROSITE" id="PS51722"/>
    </source>
</evidence>
<dbReference type="SUPFAM" id="SSF52540">
    <property type="entry name" value="P-loop containing nucleoside triphosphate hydrolases"/>
    <property type="match status" value="1"/>
</dbReference>
<evidence type="ECO:0000313" key="3">
    <source>
        <dbReference type="Proteomes" id="UP001234178"/>
    </source>
</evidence>
<dbReference type="Gene3D" id="2.40.30.10">
    <property type="entry name" value="Translation factors"/>
    <property type="match status" value="2"/>
</dbReference>
<name>A0ABR0AZY5_9CRUS</name>
<sequence length="553" mass="61169">MSVLNFNLGVLGHVDSGKTTLVKALSSVASTACFDKNPQSKERGITLDLGFSSFSVELPEHVKGKSLEPYSKLQFTLVDCPGHASLIKTIIGGAQIIDMMLLVIDITKGMQTQTAECLVIGEITCNQMVVVLNKIDMIPDNKRQPTIEKMTKKIHMTLKNTKFHDCSIVPVSAFPDVSELASNSISNLIEVLKQLVFIPKRDASGNFLFSVDHCFSIKGQGTVMTGTVLQGKISVNDTIEIPTLKLSRKIKSMQMFHEAVVNAFQGDRLGICVTQFDPKLIERGIACTPGALPMAYGVIVNIEKVVYYKQPIKNKAKYHITLGHETVMARVHLFQSAVQNLDFEMEHCYCEEIAEAKGQFFFGVLEFDHPIPVVPKSLVIGSKLDTDIHSNACRIAFKGNIQFIFGEENYRGDLARLKVYKTKTREGIVERMASPFEVIGKNLLKKETNVQPFVNLKVILSTGESGIIEGSFGQSGKVKIRVMEGLKEETQTLLAGLNKKRKPQESLDPEEKHVQNELPAAGIYSCTATPRTQFDRLSNNISLPGHRKNVALI</sequence>
<dbReference type="Pfam" id="PF00009">
    <property type="entry name" value="GTP_EFTU"/>
    <property type="match status" value="1"/>
</dbReference>
<dbReference type="InterPro" id="IPR050055">
    <property type="entry name" value="EF-Tu_GTPase"/>
</dbReference>
<organism evidence="2 3">
    <name type="scientific">Daphnia magna</name>
    <dbReference type="NCBI Taxonomy" id="35525"/>
    <lineage>
        <taxon>Eukaryota</taxon>
        <taxon>Metazoa</taxon>
        <taxon>Ecdysozoa</taxon>
        <taxon>Arthropoda</taxon>
        <taxon>Crustacea</taxon>
        <taxon>Branchiopoda</taxon>
        <taxon>Diplostraca</taxon>
        <taxon>Cladocera</taxon>
        <taxon>Anomopoda</taxon>
        <taxon>Daphniidae</taxon>
        <taxon>Daphnia</taxon>
    </lineage>
</organism>
<dbReference type="Proteomes" id="UP001234178">
    <property type="component" value="Unassembled WGS sequence"/>
</dbReference>
<dbReference type="CDD" id="cd04094">
    <property type="entry name" value="eSelB_III"/>
    <property type="match status" value="1"/>
</dbReference>
<dbReference type="Gene3D" id="3.40.50.300">
    <property type="entry name" value="P-loop containing nucleotide triphosphate hydrolases"/>
    <property type="match status" value="1"/>
</dbReference>
<reference evidence="2 3" key="1">
    <citation type="journal article" date="2023" name="Nucleic Acids Res.">
        <title>The hologenome of Daphnia magna reveals possible DNA methylation and microbiome-mediated evolution of the host genome.</title>
        <authorList>
            <person name="Chaturvedi A."/>
            <person name="Li X."/>
            <person name="Dhandapani V."/>
            <person name="Marshall H."/>
            <person name="Kissane S."/>
            <person name="Cuenca-Cambronero M."/>
            <person name="Asole G."/>
            <person name="Calvet F."/>
            <person name="Ruiz-Romero M."/>
            <person name="Marangio P."/>
            <person name="Guigo R."/>
            <person name="Rago D."/>
            <person name="Mirbahai L."/>
            <person name="Eastwood N."/>
            <person name="Colbourne J.K."/>
            <person name="Zhou J."/>
            <person name="Mallon E."/>
            <person name="Orsini L."/>
        </authorList>
    </citation>
    <scope>NUCLEOTIDE SEQUENCE [LARGE SCALE GENOMIC DNA]</scope>
    <source>
        <strain evidence="2">LRV0_1</strain>
    </source>
</reference>
<dbReference type="NCBIfam" id="TIGR00231">
    <property type="entry name" value="small_GTP"/>
    <property type="match status" value="1"/>
</dbReference>
<gene>
    <name evidence="2" type="ORF">OUZ56_024033</name>
</gene>
<dbReference type="InterPro" id="IPR009000">
    <property type="entry name" value="Transl_B-barrel_sf"/>
</dbReference>
<comment type="caution">
    <text evidence="2">The sequence shown here is derived from an EMBL/GenBank/DDBJ whole genome shotgun (WGS) entry which is preliminary data.</text>
</comment>
<dbReference type="InterPro" id="IPR004161">
    <property type="entry name" value="EFTu-like_2"/>
</dbReference>
<dbReference type="InterPro" id="IPR049394">
    <property type="entry name" value="eEFSec_C"/>
</dbReference>
<keyword evidence="3" id="KW-1185">Reference proteome</keyword>
<proteinExistence type="predicted"/>
<dbReference type="Pfam" id="PF21208">
    <property type="entry name" value="euk_SelB_III"/>
    <property type="match status" value="1"/>
</dbReference>
<protein>
    <recommendedName>
        <fullName evidence="1">Tr-type G domain-containing protein</fullName>
    </recommendedName>
</protein>
<evidence type="ECO:0000313" key="2">
    <source>
        <dbReference type="EMBL" id="KAK4030693.1"/>
    </source>
</evidence>
<dbReference type="InterPro" id="IPR027417">
    <property type="entry name" value="P-loop_NTPase"/>
</dbReference>
<dbReference type="InterPro" id="IPR005225">
    <property type="entry name" value="Small_GTP-bd"/>
</dbReference>
<dbReference type="CDD" id="cd01889">
    <property type="entry name" value="SelB_euk"/>
    <property type="match status" value="1"/>
</dbReference>
<dbReference type="PROSITE" id="PS51722">
    <property type="entry name" value="G_TR_2"/>
    <property type="match status" value="1"/>
</dbReference>
<dbReference type="Pfam" id="PF03144">
    <property type="entry name" value="GTP_EFTU_D2"/>
    <property type="match status" value="1"/>
</dbReference>
<feature type="domain" description="Tr-type G" evidence="1">
    <location>
        <begin position="3"/>
        <end position="200"/>
    </location>
</feature>
<dbReference type="Pfam" id="PF21131">
    <property type="entry name" value="eEFSec_4th"/>
    <property type="match status" value="1"/>
</dbReference>
<dbReference type="PANTHER" id="PTHR43721:SF11">
    <property type="entry name" value="SELENOCYSTEINE-SPECIFIC ELONGATION FACTOR"/>
    <property type="match status" value="1"/>
</dbReference>
<dbReference type="InterPro" id="IPR049393">
    <property type="entry name" value="eEFSec_III"/>
</dbReference>
<dbReference type="PRINTS" id="PR00315">
    <property type="entry name" value="ELONGATNFCT"/>
</dbReference>
<dbReference type="EMBL" id="JAOYFB010000039">
    <property type="protein sequence ID" value="KAK4030693.1"/>
    <property type="molecule type" value="Genomic_DNA"/>
</dbReference>